<dbReference type="Proteomes" id="UP001164250">
    <property type="component" value="Chromosome 13"/>
</dbReference>
<reference evidence="2" key="1">
    <citation type="journal article" date="2023" name="G3 (Bethesda)">
        <title>Genome assembly and association tests identify interacting loci associated with vigor, precocity, and sex in interspecific pistachio rootstocks.</title>
        <authorList>
            <person name="Palmer W."/>
            <person name="Jacygrad E."/>
            <person name="Sagayaradj S."/>
            <person name="Cavanaugh K."/>
            <person name="Han R."/>
            <person name="Bertier L."/>
            <person name="Beede B."/>
            <person name="Kafkas S."/>
            <person name="Golino D."/>
            <person name="Preece J."/>
            <person name="Michelmore R."/>
        </authorList>
    </citation>
    <scope>NUCLEOTIDE SEQUENCE [LARGE SCALE GENOMIC DNA]</scope>
</reference>
<sequence>MHASEDQQNENVEDETGPAEIESGNKRPRVDPQFDINIGTEMVAKMVVMHELPLSFVKYFGFRDLMKYCKPLIGPLSKDLLKKEIFKLYDVERTTIRKMMAKIESKIAISVDFVTPHNENSRHMAVTAHYVDDSWALQSRIMRFIHVPFPYTAEMVCDELVELLIDWNLDRKLSALTIDSCSINDAMMSMLIAKFTVDSKVMGGRFFHLQCCAQILDLIMKDGMEVIEKDIEKIRDSISFLISTPERVENFENTAHHLNVTYTKKLMLDSRSIWNSTYLMLSTALEYKDVFIHLKTCDEQYECLPTESEWKMAEAICEHLEVFNELKEMFLKTKYMTAALFLLMLSRIRLSINKWLKSSDDDIKCRATNMMAKFETYWEVVYGVKAMAVVLNPRYKIRFIEVVFLDIYGDDAKDHIKRIHSFCSDFVNEYQEKNKFGANYFRRFVPFFAVTFLNVSYFLGWKLNMMKGYSDRVEDPGFDSKASAFISKLHETGYMPEDEIDTGSDYDDIFDDFDDNGDDEWL</sequence>
<keyword evidence="2" id="KW-1185">Reference proteome</keyword>
<name>A0ACC0ZZX5_9ROSI</name>
<evidence type="ECO:0000313" key="2">
    <source>
        <dbReference type="Proteomes" id="UP001164250"/>
    </source>
</evidence>
<evidence type="ECO:0000313" key="1">
    <source>
        <dbReference type="EMBL" id="KAJ0080553.1"/>
    </source>
</evidence>
<accession>A0ACC0ZZX5</accession>
<protein>
    <submittedName>
        <fullName evidence="1">Uncharacterized protein</fullName>
    </submittedName>
</protein>
<proteinExistence type="predicted"/>
<comment type="caution">
    <text evidence="1">The sequence shown here is derived from an EMBL/GenBank/DDBJ whole genome shotgun (WGS) entry which is preliminary data.</text>
</comment>
<gene>
    <name evidence="1" type="ORF">Patl1_24625</name>
</gene>
<organism evidence="1 2">
    <name type="scientific">Pistacia atlantica</name>
    <dbReference type="NCBI Taxonomy" id="434234"/>
    <lineage>
        <taxon>Eukaryota</taxon>
        <taxon>Viridiplantae</taxon>
        <taxon>Streptophyta</taxon>
        <taxon>Embryophyta</taxon>
        <taxon>Tracheophyta</taxon>
        <taxon>Spermatophyta</taxon>
        <taxon>Magnoliopsida</taxon>
        <taxon>eudicotyledons</taxon>
        <taxon>Gunneridae</taxon>
        <taxon>Pentapetalae</taxon>
        <taxon>rosids</taxon>
        <taxon>malvids</taxon>
        <taxon>Sapindales</taxon>
        <taxon>Anacardiaceae</taxon>
        <taxon>Pistacia</taxon>
    </lineage>
</organism>
<dbReference type="EMBL" id="CM047909">
    <property type="protein sequence ID" value="KAJ0080553.1"/>
    <property type="molecule type" value="Genomic_DNA"/>
</dbReference>